<dbReference type="Pfam" id="PF03969">
    <property type="entry name" value="AFG1_ATPase"/>
    <property type="match status" value="2"/>
</dbReference>
<evidence type="ECO:0000313" key="5">
    <source>
        <dbReference type="Proteomes" id="UP001465755"/>
    </source>
</evidence>
<keyword evidence="3" id="KW-0067">ATP-binding</keyword>
<comment type="similarity">
    <text evidence="1">Belongs to the AFG1 ATPase family.</text>
</comment>
<reference evidence="4 5" key="1">
    <citation type="journal article" date="2024" name="Nat. Commun.">
        <title>Phylogenomics reveals the evolutionary origins of lichenization in chlorophyte algae.</title>
        <authorList>
            <person name="Puginier C."/>
            <person name="Libourel C."/>
            <person name="Otte J."/>
            <person name="Skaloud P."/>
            <person name="Haon M."/>
            <person name="Grisel S."/>
            <person name="Petersen M."/>
            <person name="Berrin J.G."/>
            <person name="Delaux P.M."/>
            <person name="Dal Grande F."/>
            <person name="Keller J."/>
        </authorList>
    </citation>
    <scope>NUCLEOTIDE SEQUENCE [LARGE SCALE GENOMIC DNA]</scope>
    <source>
        <strain evidence="4 5">SAG 2036</strain>
    </source>
</reference>
<dbReference type="NCBIfam" id="NF040713">
    <property type="entry name" value="ZapE"/>
    <property type="match status" value="1"/>
</dbReference>
<organism evidence="4 5">
    <name type="scientific">Symbiochloris irregularis</name>
    <dbReference type="NCBI Taxonomy" id="706552"/>
    <lineage>
        <taxon>Eukaryota</taxon>
        <taxon>Viridiplantae</taxon>
        <taxon>Chlorophyta</taxon>
        <taxon>core chlorophytes</taxon>
        <taxon>Trebouxiophyceae</taxon>
        <taxon>Trebouxiales</taxon>
        <taxon>Trebouxiaceae</taxon>
        <taxon>Symbiochloris</taxon>
    </lineage>
</organism>
<keyword evidence="5" id="KW-1185">Reference proteome</keyword>
<dbReference type="PANTHER" id="PTHR12169:SF6">
    <property type="entry name" value="AFG1-LIKE ATPASE"/>
    <property type="match status" value="1"/>
</dbReference>
<dbReference type="EMBL" id="JALJOQ010000024">
    <property type="protein sequence ID" value="KAK9808342.1"/>
    <property type="molecule type" value="Genomic_DNA"/>
</dbReference>
<dbReference type="GO" id="GO:0005739">
    <property type="term" value="C:mitochondrion"/>
    <property type="evidence" value="ECO:0007669"/>
    <property type="project" value="TreeGrafter"/>
</dbReference>
<accession>A0AAW1PIA3</accession>
<keyword evidence="2" id="KW-0547">Nucleotide-binding</keyword>
<gene>
    <name evidence="4" type="ORF">WJX73_003940</name>
</gene>
<dbReference type="InterPro" id="IPR027417">
    <property type="entry name" value="P-loop_NTPase"/>
</dbReference>
<evidence type="ECO:0000256" key="1">
    <source>
        <dbReference type="ARBA" id="ARBA00010322"/>
    </source>
</evidence>
<protein>
    <recommendedName>
        <fullName evidence="6">AFG1-like ATPase</fullName>
    </recommendedName>
</protein>
<sequence length="496" mass="54360">MGHAIATARQRQQYLDRELGQPPPAPTAPKGLLIWGSVGSGKSLLMQLFYDMVEHAKLVPLRRRMHFNAAMLEVHARLHADARERVRAEDAAVAAHAVQAAASQLQAADSDNAQQDPVMAKQKAITRARLAVRRLLSGARRKKVMEESTETERFAQANAASFRKVAIALMYGKDATSSSDMSVINGSAMSHDERAFEAGVLCFDEVQVTDPFAAVALKGILEALLEMGVIIVATANRAPWDWNRQGIHEDLFQHFVVGKLLEAADVIEVSCEHDYRRALSHSHQAGAGFFYPISPESQLALESQWEEATAHGKPQPRDVPVLFGRWLQVRSAVDGVARFSFEELCAQPLGAADYLALCQSYHTVFITGIPAMSVQVKDQARRFITLVDELYNARVRLVCTAACAPDALFTGAEAAAGEEAILDLESLQFETAVQGSRLRRDLLQEGGVAPIADSANQAVNLAGQLGGLEERFAFRRAVSRLHEMQSTAYLASRKRH</sequence>
<dbReference type="AlphaFoldDB" id="A0AAW1PIA3"/>
<evidence type="ECO:0000256" key="3">
    <source>
        <dbReference type="ARBA" id="ARBA00022840"/>
    </source>
</evidence>
<dbReference type="PANTHER" id="PTHR12169">
    <property type="entry name" value="ATPASE N2B"/>
    <property type="match status" value="1"/>
</dbReference>
<dbReference type="GO" id="GO:0005524">
    <property type="term" value="F:ATP binding"/>
    <property type="evidence" value="ECO:0007669"/>
    <property type="project" value="UniProtKB-KW"/>
</dbReference>
<evidence type="ECO:0000256" key="2">
    <source>
        <dbReference type="ARBA" id="ARBA00022741"/>
    </source>
</evidence>
<dbReference type="InterPro" id="IPR005654">
    <property type="entry name" value="ATPase_AFG1-like"/>
</dbReference>
<evidence type="ECO:0000313" key="4">
    <source>
        <dbReference type="EMBL" id="KAK9808342.1"/>
    </source>
</evidence>
<dbReference type="Proteomes" id="UP001465755">
    <property type="component" value="Unassembled WGS sequence"/>
</dbReference>
<evidence type="ECO:0008006" key="6">
    <source>
        <dbReference type="Google" id="ProtNLM"/>
    </source>
</evidence>
<dbReference type="GO" id="GO:0016887">
    <property type="term" value="F:ATP hydrolysis activity"/>
    <property type="evidence" value="ECO:0007669"/>
    <property type="project" value="InterPro"/>
</dbReference>
<proteinExistence type="inferred from homology"/>
<comment type="caution">
    <text evidence="4">The sequence shown here is derived from an EMBL/GenBank/DDBJ whole genome shotgun (WGS) entry which is preliminary data.</text>
</comment>
<name>A0AAW1PIA3_9CHLO</name>
<dbReference type="SUPFAM" id="SSF52540">
    <property type="entry name" value="P-loop containing nucleoside triphosphate hydrolases"/>
    <property type="match status" value="1"/>
</dbReference>